<dbReference type="PROSITE" id="PS50893">
    <property type="entry name" value="ABC_TRANSPORTER_2"/>
    <property type="match status" value="2"/>
</dbReference>
<dbReference type="RefSeq" id="WP_146819550.1">
    <property type="nucleotide sequence ID" value="NZ_BJYK01000005.1"/>
</dbReference>
<dbReference type="InterPro" id="IPR003439">
    <property type="entry name" value="ABC_transporter-like_ATP-bd"/>
</dbReference>
<reference evidence="6 7" key="1">
    <citation type="submission" date="2019-07" db="EMBL/GenBank/DDBJ databases">
        <title>Whole genome shotgun sequence of Actinotalea fermentans NBRC 105374.</title>
        <authorList>
            <person name="Hosoyama A."/>
            <person name="Uohara A."/>
            <person name="Ohji S."/>
            <person name="Ichikawa N."/>
        </authorList>
    </citation>
    <scope>NUCLEOTIDE SEQUENCE [LARGE SCALE GENOMIC DNA]</scope>
    <source>
        <strain evidence="6 7">NBRC 105374</strain>
    </source>
</reference>
<dbReference type="GO" id="GO:0005524">
    <property type="term" value="F:ATP binding"/>
    <property type="evidence" value="ECO:0007669"/>
    <property type="project" value="UniProtKB-KW"/>
</dbReference>
<dbReference type="PANTHER" id="PTHR19211:SF6">
    <property type="entry name" value="BLL7188 PROTEIN"/>
    <property type="match status" value="1"/>
</dbReference>
<dbReference type="SMART" id="SM00382">
    <property type="entry name" value="AAA"/>
    <property type="match status" value="2"/>
</dbReference>
<dbReference type="Proteomes" id="UP000321484">
    <property type="component" value="Unassembled WGS sequence"/>
</dbReference>
<keyword evidence="2" id="KW-0547">Nucleotide-binding</keyword>
<dbReference type="PANTHER" id="PTHR19211">
    <property type="entry name" value="ATP-BINDING TRANSPORT PROTEIN-RELATED"/>
    <property type="match status" value="1"/>
</dbReference>
<sequence length="550" mass="57476">MSLPPRLPAAPAPAVVVDGLRFAWPDGTPALSGVTVTFAAARTGLIGPNGSGKSTLLRLVAGELVPDAGTVRVSGDVRHLRQDAAVAPGSTVADLLGIAPVRRALAAIEAGSLDPADFDAVGDDWAVEERALAELALLGLDADPALLDRPVTALSGGEAMQVALTGIRLARPAVTLLDEPTNNLDATARARLYAAVDAWPGALVVVTHDRELLEHVDAIADLGRPGTPVYGGTFSAYAQRRAVLQEAAERDLRDAEAALRVARREAVEEETKLARRAAGGRKAAASGRYPPIVAGAKKRAAEVTAGRVRGVHADRVGRAAAERSRADLAARAGDVIRIDLPATAVPAGKSVLAIESAGRVLSLWGGERVRLAGDNGAGKSTLLEVLLGRDVPHRFAVFGDALSVVTPVAVPVGHLAQRTLELDGFPDALTAVRSAAPGRTPHDARAILARLLLRRDAPTRPIAALSGGERFRVALARVLFAEPAPRLLVLDEPTNNLDMASVDQLVQALEDYRGALLVVTHDEHLARDLRVDATWEVARPAGGPALVTER</sequence>
<keyword evidence="1" id="KW-0677">Repeat</keyword>
<gene>
    <name evidence="6" type="ORF">AFE02nite_19280</name>
</gene>
<dbReference type="GO" id="GO:0016887">
    <property type="term" value="F:ATP hydrolysis activity"/>
    <property type="evidence" value="ECO:0007669"/>
    <property type="project" value="InterPro"/>
</dbReference>
<feature type="domain" description="ABC transporter" evidence="5">
    <location>
        <begin position="15"/>
        <end position="250"/>
    </location>
</feature>
<evidence type="ECO:0000256" key="3">
    <source>
        <dbReference type="ARBA" id="ARBA00022840"/>
    </source>
</evidence>
<dbReference type="InterPro" id="IPR027417">
    <property type="entry name" value="P-loop_NTPase"/>
</dbReference>
<organism evidence="6 7">
    <name type="scientific">Actinotalea fermentans</name>
    <dbReference type="NCBI Taxonomy" id="43671"/>
    <lineage>
        <taxon>Bacteria</taxon>
        <taxon>Bacillati</taxon>
        <taxon>Actinomycetota</taxon>
        <taxon>Actinomycetes</taxon>
        <taxon>Micrococcales</taxon>
        <taxon>Cellulomonadaceae</taxon>
        <taxon>Actinotalea</taxon>
    </lineage>
</organism>
<evidence type="ECO:0000256" key="2">
    <source>
        <dbReference type="ARBA" id="ARBA00022741"/>
    </source>
</evidence>
<dbReference type="InterPro" id="IPR050611">
    <property type="entry name" value="ABCF"/>
</dbReference>
<dbReference type="AlphaFoldDB" id="A0A511YYB6"/>
<protein>
    <submittedName>
        <fullName evidence="6">Putative ABC transporter ATP-binding protein</fullName>
    </submittedName>
</protein>
<dbReference type="Pfam" id="PF00005">
    <property type="entry name" value="ABC_tran"/>
    <property type="match status" value="2"/>
</dbReference>
<evidence type="ECO:0000313" key="7">
    <source>
        <dbReference type="Proteomes" id="UP000321484"/>
    </source>
</evidence>
<proteinExistence type="predicted"/>
<name>A0A511YYB6_9CELL</name>
<keyword evidence="3 6" id="KW-0067">ATP-binding</keyword>
<dbReference type="OrthoDB" id="4797497at2"/>
<evidence type="ECO:0000313" key="6">
    <source>
        <dbReference type="EMBL" id="GEN80194.1"/>
    </source>
</evidence>
<dbReference type="SUPFAM" id="SSF52540">
    <property type="entry name" value="P-loop containing nucleoside triphosphate hydrolases"/>
    <property type="match status" value="2"/>
</dbReference>
<evidence type="ECO:0000259" key="5">
    <source>
        <dbReference type="PROSITE" id="PS50893"/>
    </source>
</evidence>
<evidence type="ECO:0000256" key="4">
    <source>
        <dbReference type="SAM" id="Coils"/>
    </source>
</evidence>
<dbReference type="InterPro" id="IPR003593">
    <property type="entry name" value="AAA+_ATPase"/>
</dbReference>
<evidence type="ECO:0000256" key="1">
    <source>
        <dbReference type="ARBA" id="ARBA00022737"/>
    </source>
</evidence>
<keyword evidence="7" id="KW-1185">Reference proteome</keyword>
<keyword evidence="4" id="KW-0175">Coiled coil</keyword>
<comment type="caution">
    <text evidence="6">The sequence shown here is derived from an EMBL/GenBank/DDBJ whole genome shotgun (WGS) entry which is preliminary data.</text>
</comment>
<dbReference type="EMBL" id="BJYK01000005">
    <property type="protein sequence ID" value="GEN80194.1"/>
    <property type="molecule type" value="Genomic_DNA"/>
</dbReference>
<accession>A0A511YYB6</accession>
<dbReference type="Gene3D" id="3.40.50.300">
    <property type="entry name" value="P-loop containing nucleotide triphosphate hydrolases"/>
    <property type="match status" value="2"/>
</dbReference>
<dbReference type="FunFam" id="3.40.50.300:FF:001320">
    <property type="entry name" value="Heme ABC transporter ATP-binding protein"/>
    <property type="match status" value="1"/>
</dbReference>
<feature type="domain" description="ABC transporter" evidence="5">
    <location>
        <begin position="330"/>
        <end position="550"/>
    </location>
</feature>
<feature type="coiled-coil region" evidence="4">
    <location>
        <begin position="245"/>
        <end position="272"/>
    </location>
</feature>